<feature type="region of interest" description="Disordered" evidence="6">
    <location>
        <begin position="1"/>
        <end position="24"/>
    </location>
</feature>
<keyword evidence="2" id="KW-1003">Cell membrane</keyword>
<dbReference type="InterPro" id="IPR052027">
    <property type="entry name" value="PspC"/>
</dbReference>
<dbReference type="Proteomes" id="UP001500879">
    <property type="component" value="Unassembled WGS sequence"/>
</dbReference>
<feature type="transmembrane region" description="Helical" evidence="7">
    <location>
        <begin position="95"/>
        <end position="113"/>
    </location>
</feature>
<feature type="domain" description="Phage shock protein PspC N-terminal" evidence="8">
    <location>
        <begin position="21"/>
        <end position="76"/>
    </location>
</feature>
<keyword evidence="3 7" id="KW-0812">Transmembrane</keyword>
<comment type="caution">
    <text evidence="9">The sequence shown here is derived from an EMBL/GenBank/DDBJ whole genome shotgun (WGS) entry which is preliminary data.</text>
</comment>
<feature type="transmembrane region" description="Helical" evidence="7">
    <location>
        <begin position="235"/>
        <end position="255"/>
    </location>
</feature>
<feature type="transmembrane region" description="Helical" evidence="7">
    <location>
        <begin position="119"/>
        <end position="136"/>
    </location>
</feature>
<protein>
    <submittedName>
        <fullName evidence="9">PspC domain-containing protein</fullName>
    </submittedName>
</protein>
<feature type="transmembrane region" description="Helical" evidence="7">
    <location>
        <begin position="47"/>
        <end position="74"/>
    </location>
</feature>
<proteinExistence type="predicted"/>
<feature type="region of interest" description="Disordered" evidence="6">
    <location>
        <begin position="139"/>
        <end position="196"/>
    </location>
</feature>
<dbReference type="InterPro" id="IPR007168">
    <property type="entry name" value="Phageshock_PspC_N"/>
</dbReference>
<feature type="compositionally biased region" description="Basic and acidic residues" evidence="6">
    <location>
        <begin position="390"/>
        <end position="402"/>
    </location>
</feature>
<feature type="transmembrane region" description="Helical" evidence="7">
    <location>
        <begin position="261"/>
        <end position="281"/>
    </location>
</feature>
<evidence type="ECO:0000256" key="5">
    <source>
        <dbReference type="ARBA" id="ARBA00023136"/>
    </source>
</evidence>
<evidence type="ECO:0000256" key="1">
    <source>
        <dbReference type="ARBA" id="ARBA00004162"/>
    </source>
</evidence>
<comment type="subcellular location">
    <subcellularLocation>
        <location evidence="1">Cell membrane</location>
        <topology evidence="1">Single-pass membrane protein</topology>
    </subcellularLocation>
</comment>
<evidence type="ECO:0000256" key="2">
    <source>
        <dbReference type="ARBA" id="ARBA00022475"/>
    </source>
</evidence>
<sequence>MTEAPPAESPRPAAPERGGQPLRRSRDHKMISGVCAGLGRFFDLDPVIFRVVLGVLAVTGGLGLIVYGFAWLLIPLEGEEENEGRRMLSGRVEGPALTAVLCALVGSGLFLSMLNNSGAMSFSLMLTLAAIGAAHWSRQRRGADGDEEGTEPSTAQAAQGTLKAPKTLKTQKAMDAPPETLAPPPPGAPSWWRDPVGPAAARRDTGYLWGPDDGPHDARTVAEERARRVRDGRQLGGWTFLLAAAACATGIGLSWHGRPLGTSLEIGLGCALAVYGAGIALSSRYGRTGGGTVTMAVLTGLLLAGAAALPKSVTAEWQRVTWRPAAVADLRPHYQVGSGIGTLDLTGLPRSGSARLSTTAEAGAGRLAVVLPPDVTAEITAEVGVGAVRLPDDNPHDADVKPRQTRRTTLRPAAGQPVHGTLELRLKAGIGEVEVVRAAA</sequence>
<evidence type="ECO:0000256" key="3">
    <source>
        <dbReference type="ARBA" id="ARBA00022692"/>
    </source>
</evidence>
<evidence type="ECO:0000313" key="10">
    <source>
        <dbReference type="Proteomes" id="UP001500879"/>
    </source>
</evidence>
<organism evidence="9 10">
    <name type="scientific">Streptomyces luteireticuli</name>
    <dbReference type="NCBI Taxonomy" id="173858"/>
    <lineage>
        <taxon>Bacteria</taxon>
        <taxon>Bacillati</taxon>
        <taxon>Actinomycetota</taxon>
        <taxon>Actinomycetes</taxon>
        <taxon>Kitasatosporales</taxon>
        <taxon>Streptomycetaceae</taxon>
        <taxon>Streptomyces</taxon>
    </lineage>
</organism>
<name>A0ABP3IP51_9ACTN</name>
<keyword evidence="10" id="KW-1185">Reference proteome</keyword>
<keyword evidence="4 7" id="KW-1133">Transmembrane helix</keyword>
<gene>
    <name evidence="9" type="ORF">GCM10010357_37410</name>
</gene>
<evidence type="ECO:0000256" key="6">
    <source>
        <dbReference type="SAM" id="MobiDB-lite"/>
    </source>
</evidence>
<evidence type="ECO:0000313" key="9">
    <source>
        <dbReference type="EMBL" id="GAA0412806.1"/>
    </source>
</evidence>
<dbReference type="EMBL" id="BAAABX010000044">
    <property type="protein sequence ID" value="GAA0412806.1"/>
    <property type="molecule type" value="Genomic_DNA"/>
</dbReference>
<evidence type="ECO:0000256" key="7">
    <source>
        <dbReference type="SAM" id="Phobius"/>
    </source>
</evidence>
<evidence type="ECO:0000256" key="4">
    <source>
        <dbReference type="ARBA" id="ARBA00022989"/>
    </source>
</evidence>
<feature type="region of interest" description="Disordered" evidence="6">
    <location>
        <begin position="388"/>
        <end position="415"/>
    </location>
</feature>
<accession>A0ABP3IP51</accession>
<keyword evidence="5 7" id="KW-0472">Membrane</keyword>
<dbReference type="RefSeq" id="WP_344025727.1">
    <property type="nucleotide sequence ID" value="NZ_BAAABX010000044.1"/>
</dbReference>
<feature type="transmembrane region" description="Helical" evidence="7">
    <location>
        <begin position="293"/>
        <end position="310"/>
    </location>
</feature>
<dbReference type="PANTHER" id="PTHR33885">
    <property type="entry name" value="PHAGE SHOCK PROTEIN C"/>
    <property type="match status" value="1"/>
</dbReference>
<dbReference type="Pfam" id="PF04024">
    <property type="entry name" value="PspC"/>
    <property type="match status" value="1"/>
</dbReference>
<dbReference type="PANTHER" id="PTHR33885:SF3">
    <property type="entry name" value="PHAGE SHOCK PROTEIN C"/>
    <property type="match status" value="1"/>
</dbReference>
<evidence type="ECO:0000259" key="8">
    <source>
        <dbReference type="Pfam" id="PF04024"/>
    </source>
</evidence>
<reference evidence="10" key="1">
    <citation type="journal article" date="2019" name="Int. J. Syst. Evol. Microbiol.">
        <title>The Global Catalogue of Microorganisms (GCM) 10K type strain sequencing project: providing services to taxonomists for standard genome sequencing and annotation.</title>
        <authorList>
            <consortium name="The Broad Institute Genomics Platform"/>
            <consortium name="The Broad Institute Genome Sequencing Center for Infectious Disease"/>
            <person name="Wu L."/>
            <person name="Ma J."/>
        </authorList>
    </citation>
    <scope>NUCLEOTIDE SEQUENCE [LARGE SCALE GENOMIC DNA]</scope>
    <source>
        <strain evidence="10">JCM 4788</strain>
    </source>
</reference>